<feature type="domain" description="Acyltransferase MbtK/IucB-like conserved" evidence="6">
    <location>
        <begin position="276"/>
        <end position="323"/>
    </location>
</feature>
<reference evidence="7 8" key="1">
    <citation type="submission" date="2018-01" db="EMBL/GenBank/DDBJ databases">
        <title>Twenty Corynebacterium bovis Genomes.</title>
        <authorList>
            <person name="Gulvik C.A."/>
        </authorList>
    </citation>
    <scope>NUCLEOTIDE SEQUENCE [LARGE SCALE GENOMIC DNA]</scope>
    <source>
        <strain evidence="7 8">F6900</strain>
    </source>
</reference>
<protein>
    <recommendedName>
        <fullName evidence="3">Lysine N-acyltransferase MbtK</fullName>
    </recommendedName>
    <alternativeName>
        <fullName evidence="4">Mycobactin synthase protein K</fullName>
    </alternativeName>
</protein>
<feature type="region of interest" description="Disordered" evidence="5">
    <location>
        <begin position="86"/>
        <end position="110"/>
    </location>
</feature>
<evidence type="ECO:0000313" key="7">
    <source>
        <dbReference type="EMBL" id="RRO85658.1"/>
    </source>
</evidence>
<dbReference type="PANTHER" id="PTHR31438:SF1">
    <property type="entry name" value="LYSINE N-ACYLTRANSFERASE C17G9.06C-RELATED"/>
    <property type="match status" value="1"/>
</dbReference>
<dbReference type="AlphaFoldDB" id="A0A3R8QFI5"/>
<name>A0A3R8QFI5_9CORY</name>
<evidence type="ECO:0000256" key="3">
    <source>
        <dbReference type="ARBA" id="ARBA00020586"/>
    </source>
</evidence>
<feature type="region of interest" description="Disordered" evidence="5">
    <location>
        <begin position="183"/>
        <end position="204"/>
    </location>
</feature>
<dbReference type="InterPro" id="IPR019432">
    <property type="entry name" value="Acyltransferase_MbtK/IucB-like"/>
</dbReference>
<comment type="function">
    <text evidence="1">Acyltransferase required for the direct transfer of medium- to long-chain fatty acyl moieties from a carrier protein (MbtL) on to the epsilon-amino group of lysine residue in the mycobactin core.</text>
</comment>
<proteinExistence type="predicted"/>
<dbReference type="Gene3D" id="3.40.630.30">
    <property type="match status" value="1"/>
</dbReference>
<dbReference type="Proteomes" id="UP000276526">
    <property type="component" value="Unassembled WGS sequence"/>
</dbReference>
<gene>
    <name evidence="7" type="ORF">CXF48_09900</name>
</gene>
<sequence length="440" mass="46545">MSTSDRELTAQIVRLWATETHLAPTAAPGETVEVVSPHLAADARSDAAADAPRLAFRWTVPARARTGGSGSARNPRPDVPVHAPAGIADVRLVDGPSVPGERVGDAGRPVDDPRDLLDLLFRVADYRTVPGGDGTSLNRTTRRARPRTGRDGHAPDGTDAAVAEVVAAHEALVDTLAGTLVDTLDGTGDRPDPAAGDPATAGHTPGAWAVVPSLFFPGLDGVGTPDPTGHPQPGRLWAATAPWGGPAAGAPVIPLDELEFDRALTDDPAFPGIALRPADPDADADLVSTWMRLPHLAATFRQAWGPEVWHAELEHLAAHPGFQPMILTRDGEGIGYIELYRPAHMSIGAARPTDPRTAGGHMGLADLTQIRTGLGRRVVDRFIRQVHARRDTGRFTHLLSEPDIRNPAMVGAIRHTVAWEQALVSFPHKSVVLFSSAGVD</sequence>
<dbReference type="RefSeq" id="WP_125173624.1">
    <property type="nucleotide sequence ID" value="NZ_JAPJOD010000209.1"/>
</dbReference>
<feature type="region of interest" description="Disordered" evidence="5">
    <location>
        <begin position="130"/>
        <end position="156"/>
    </location>
</feature>
<feature type="compositionally biased region" description="Low complexity" evidence="5">
    <location>
        <begin position="193"/>
        <end position="204"/>
    </location>
</feature>
<dbReference type="InterPro" id="IPR016181">
    <property type="entry name" value="Acyl_CoA_acyltransferase"/>
</dbReference>
<evidence type="ECO:0000256" key="5">
    <source>
        <dbReference type="SAM" id="MobiDB-lite"/>
    </source>
</evidence>
<dbReference type="GO" id="GO:0016410">
    <property type="term" value="F:N-acyltransferase activity"/>
    <property type="evidence" value="ECO:0007669"/>
    <property type="project" value="TreeGrafter"/>
</dbReference>
<dbReference type="SMART" id="SM01006">
    <property type="entry name" value="AlcB"/>
    <property type="match status" value="1"/>
</dbReference>
<evidence type="ECO:0000256" key="1">
    <source>
        <dbReference type="ARBA" id="ARBA00003818"/>
    </source>
</evidence>
<dbReference type="PANTHER" id="PTHR31438">
    <property type="entry name" value="LYSINE N-ACYLTRANSFERASE C17G9.06C-RELATED"/>
    <property type="match status" value="1"/>
</dbReference>
<evidence type="ECO:0000313" key="8">
    <source>
        <dbReference type="Proteomes" id="UP000276526"/>
    </source>
</evidence>
<dbReference type="UniPathway" id="UPA00011"/>
<dbReference type="SUPFAM" id="SSF55729">
    <property type="entry name" value="Acyl-CoA N-acyltransferases (Nat)"/>
    <property type="match status" value="1"/>
</dbReference>
<dbReference type="Pfam" id="PF13523">
    <property type="entry name" value="Acetyltransf_8"/>
    <property type="match status" value="1"/>
</dbReference>
<organism evidence="7 8">
    <name type="scientific">Corynebacterium bovis</name>
    <dbReference type="NCBI Taxonomy" id="36808"/>
    <lineage>
        <taxon>Bacteria</taxon>
        <taxon>Bacillati</taxon>
        <taxon>Actinomycetota</taxon>
        <taxon>Actinomycetes</taxon>
        <taxon>Mycobacteriales</taxon>
        <taxon>Corynebacteriaceae</taxon>
        <taxon>Corynebacterium</taxon>
    </lineage>
</organism>
<dbReference type="EMBL" id="PQNK01000019">
    <property type="protein sequence ID" value="RRO85658.1"/>
    <property type="molecule type" value="Genomic_DNA"/>
</dbReference>
<dbReference type="GO" id="GO:0019290">
    <property type="term" value="P:siderophore biosynthetic process"/>
    <property type="evidence" value="ECO:0007669"/>
    <property type="project" value="InterPro"/>
</dbReference>
<evidence type="ECO:0000259" key="6">
    <source>
        <dbReference type="SMART" id="SM01006"/>
    </source>
</evidence>
<accession>A0A3R8QFI5</accession>
<comment type="caution">
    <text evidence="7">The sequence shown here is derived from an EMBL/GenBank/DDBJ whole genome shotgun (WGS) entry which is preliminary data.</text>
</comment>
<comment type="pathway">
    <text evidence="2">Siderophore biosynthesis; mycobactin biosynthesis.</text>
</comment>
<evidence type="ECO:0000256" key="2">
    <source>
        <dbReference type="ARBA" id="ARBA00005102"/>
    </source>
</evidence>
<evidence type="ECO:0000256" key="4">
    <source>
        <dbReference type="ARBA" id="ARBA00031122"/>
    </source>
</evidence>